<gene>
    <name evidence="2" type="ORF">SODALDRAFT_333514</name>
</gene>
<accession>A0A3N2PTB5</accession>
<organism evidence="2 3">
    <name type="scientific">Sodiomyces alkalinus (strain CBS 110278 / VKM F-3762 / F11)</name>
    <name type="common">Alkaliphilic filamentous fungus</name>
    <dbReference type="NCBI Taxonomy" id="1314773"/>
    <lineage>
        <taxon>Eukaryota</taxon>
        <taxon>Fungi</taxon>
        <taxon>Dikarya</taxon>
        <taxon>Ascomycota</taxon>
        <taxon>Pezizomycotina</taxon>
        <taxon>Sordariomycetes</taxon>
        <taxon>Hypocreomycetidae</taxon>
        <taxon>Glomerellales</taxon>
        <taxon>Plectosphaerellaceae</taxon>
        <taxon>Sodiomyces</taxon>
    </lineage>
</organism>
<evidence type="ECO:0000313" key="3">
    <source>
        <dbReference type="Proteomes" id="UP000272025"/>
    </source>
</evidence>
<dbReference type="OrthoDB" id="3502863at2759"/>
<evidence type="ECO:0000256" key="1">
    <source>
        <dbReference type="SAM" id="MobiDB-lite"/>
    </source>
</evidence>
<dbReference type="EMBL" id="ML119056">
    <property type="protein sequence ID" value="ROT37762.1"/>
    <property type="molecule type" value="Genomic_DNA"/>
</dbReference>
<reference evidence="2 3" key="1">
    <citation type="journal article" date="2018" name="Mol. Ecol.">
        <title>The obligate alkalophilic soda-lake fungus Sodiomyces alkalinus has shifted to a protein diet.</title>
        <authorList>
            <person name="Grum-Grzhimaylo A.A."/>
            <person name="Falkoski D.L."/>
            <person name="van den Heuvel J."/>
            <person name="Valero-Jimenez C.A."/>
            <person name="Min B."/>
            <person name="Choi I.G."/>
            <person name="Lipzen A."/>
            <person name="Daum C.G."/>
            <person name="Aanen D.K."/>
            <person name="Tsang A."/>
            <person name="Henrissat B."/>
            <person name="Bilanenko E.N."/>
            <person name="de Vries R.P."/>
            <person name="van Kan J.A.L."/>
            <person name="Grigoriev I.V."/>
            <person name="Debets A.J.M."/>
        </authorList>
    </citation>
    <scope>NUCLEOTIDE SEQUENCE [LARGE SCALE GENOMIC DNA]</scope>
    <source>
        <strain evidence="2 3">F11</strain>
    </source>
</reference>
<dbReference type="RefSeq" id="XP_028465568.1">
    <property type="nucleotide sequence ID" value="XM_028611997.1"/>
</dbReference>
<proteinExistence type="predicted"/>
<dbReference type="GeneID" id="39580475"/>
<feature type="compositionally biased region" description="Low complexity" evidence="1">
    <location>
        <begin position="40"/>
        <end position="50"/>
    </location>
</feature>
<keyword evidence="3" id="KW-1185">Reference proteome</keyword>
<sequence>MPGHDTHLNGLAAQNRSDLPSVPKPVHAQQPSPHQPMELQQVSQNQDQEQNTPDEPELKLRGGRNGEMCPGRFCFIIPCPIPCNFCVFPCPC</sequence>
<feature type="region of interest" description="Disordered" evidence="1">
    <location>
        <begin position="1"/>
        <end position="65"/>
    </location>
</feature>
<protein>
    <submittedName>
        <fullName evidence="2">Uncharacterized protein</fullName>
    </submittedName>
</protein>
<evidence type="ECO:0000313" key="2">
    <source>
        <dbReference type="EMBL" id="ROT37762.1"/>
    </source>
</evidence>
<name>A0A3N2PTB5_SODAK</name>
<dbReference type="Proteomes" id="UP000272025">
    <property type="component" value="Unassembled WGS sequence"/>
</dbReference>
<dbReference type="AlphaFoldDB" id="A0A3N2PTB5"/>